<dbReference type="EMBL" id="JEMN01001553">
    <property type="protein sequence ID" value="KXH33630.1"/>
    <property type="molecule type" value="Genomic_DNA"/>
</dbReference>
<evidence type="ECO:0000313" key="2">
    <source>
        <dbReference type="Proteomes" id="UP000070054"/>
    </source>
</evidence>
<dbReference type="AlphaFoldDB" id="A0A135SCJ0"/>
<gene>
    <name evidence="1" type="ORF">CNYM01_07433</name>
</gene>
<accession>A0A135SCJ0</accession>
<reference evidence="1 2" key="1">
    <citation type="submission" date="2014-02" db="EMBL/GenBank/DDBJ databases">
        <title>The genome sequence of Colletotrichum nymphaeae SA-01.</title>
        <authorList>
            <person name="Baroncelli R."/>
            <person name="Thon M.R."/>
        </authorList>
    </citation>
    <scope>NUCLEOTIDE SEQUENCE [LARGE SCALE GENOMIC DNA]</scope>
    <source>
        <strain evidence="1 2">SA-01</strain>
    </source>
</reference>
<name>A0A135SCJ0_9PEZI</name>
<evidence type="ECO:0000313" key="1">
    <source>
        <dbReference type="EMBL" id="KXH33630.1"/>
    </source>
</evidence>
<protein>
    <submittedName>
        <fullName evidence="1">Uncharacterized protein</fullName>
    </submittedName>
</protein>
<dbReference type="OrthoDB" id="5406275at2759"/>
<organism evidence="1 2">
    <name type="scientific">Colletotrichum nymphaeae SA-01</name>
    <dbReference type="NCBI Taxonomy" id="1460502"/>
    <lineage>
        <taxon>Eukaryota</taxon>
        <taxon>Fungi</taxon>
        <taxon>Dikarya</taxon>
        <taxon>Ascomycota</taxon>
        <taxon>Pezizomycotina</taxon>
        <taxon>Sordariomycetes</taxon>
        <taxon>Hypocreomycetidae</taxon>
        <taxon>Glomerellales</taxon>
        <taxon>Glomerellaceae</taxon>
        <taxon>Colletotrichum</taxon>
        <taxon>Colletotrichum acutatum species complex</taxon>
    </lineage>
</organism>
<keyword evidence="2" id="KW-1185">Reference proteome</keyword>
<sequence length="146" mass="16401">MVYFNLLQMGYQMYTTVHGRYIDLGFGLFMELNRFAMTAEEIARKRHQLSHFIDKAQKAINELVAQMSPCNFSTQESVHEISEGLQRLIDAIAEQTDILQKVGIPMPAAGIIQAMRTGGEVIQHAVKDDLPSGIRVEYNVDVASDL</sequence>
<dbReference type="Proteomes" id="UP000070054">
    <property type="component" value="Unassembled WGS sequence"/>
</dbReference>
<comment type="caution">
    <text evidence="1">The sequence shown here is derived from an EMBL/GenBank/DDBJ whole genome shotgun (WGS) entry which is preliminary data.</text>
</comment>
<proteinExistence type="predicted"/>